<organism evidence="1 2">
    <name type="scientific">Psilocybe cyanescens</name>
    <dbReference type="NCBI Taxonomy" id="93625"/>
    <lineage>
        <taxon>Eukaryota</taxon>
        <taxon>Fungi</taxon>
        <taxon>Dikarya</taxon>
        <taxon>Basidiomycota</taxon>
        <taxon>Agaricomycotina</taxon>
        <taxon>Agaricomycetes</taxon>
        <taxon>Agaricomycetidae</taxon>
        <taxon>Agaricales</taxon>
        <taxon>Agaricineae</taxon>
        <taxon>Strophariaceae</taxon>
        <taxon>Psilocybe</taxon>
    </lineage>
</organism>
<evidence type="ECO:0000313" key="2">
    <source>
        <dbReference type="Proteomes" id="UP000283269"/>
    </source>
</evidence>
<comment type="caution">
    <text evidence="1">The sequence shown here is derived from an EMBL/GenBank/DDBJ whole genome shotgun (WGS) entry which is preliminary data.</text>
</comment>
<evidence type="ECO:0000313" key="1">
    <source>
        <dbReference type="EMBL" id="PPQ82505.1"/>
    </source>
</evidence>
<dbReference type="InParanoid" id="A0A409WVE1"/>
<accession>A0A409WVE1</accession>
<reference evidence="1 2" key="1">
    <citation type="journal article" date="2018" name="Evol. Lett.">
        <title>Horizontal gene cluster transfer increased hallucinogenic mushroom diversity.</title>
        <authorList>
            <person name="Reynolds H.T."/>
            <person name="Vijayakumar V."/>
            <person name="Gluck-Thaler E."/>
            <person name="Korotkin H.B."/>
            <person name="Matheny P.B."/>
            <person name="Slot J.C."/>
        </authorList>
    </citation>
    <scope>NUCLEOTIDE SEQUENCE [LARGE SCALE GENOMIC DNA]</scope>
    <source>
        <strain evidence="1 2">2631</strain>
    </source>
</reference>
<keyword evidence="2" id="KW-1185">Reference proteome</keyword>
<gene>
    <name evidence="1" type="ORF">CVT25_007075</name>
</gene>
<protein>
    <submittedName>
        <fullName evidence="1">Uncharacterized protein</fullName>
    </submittedName>
</protein>
<dbReference type="EMBL" id="NHYD01003127">
    <property type="protein sequence ID" value="PPQ82505.1"/>
    <property type="molecule type" value="Genomic_DNA"/>
</dbReference>
<name>A0A409WVE1_PSICY</name>
<dbReference type="AlphaFoldDB" id="A0A409WVE1"/>
<proteinExistence type="predicted"/>
<dbReference type="OrthoDB" id="301415at2759"/>
<sequence>MVVREEATFTDLANPSVSPLLPYFGDLFVTIRAKDKVEVFKPPKKPIEFLLIVNADQWAAADNFDSVRLEVKYVKAQAQSHQSHLSMVQKQKSSTAMKPKSAIIVTNPGSLNVIKTLPVSGKQKRTEIPITVSNSEESGEDEVRALANTKAETSLFVLAPAGNSSTQDSDALLHLDHHEICKAIRHGVNHVLTERIQFHLIIVIPFHNLLMGSGEPYVDLNLSLHGLIACDPRKELPSFLDQGTFKTASRAKLTLLNVASSPGLGIHPNIAEDVALKQFFQPKAKAGVVKRYPAADEKNMILNEAKLMGWAASLLQLAYSFINHYLETVQVSPPFPIPELCFVHAGIAFAQKEIDIAGSNHSSLHASYLLEKLI</sequence>
<dbReference type="Proteomes" id="UP000283269">
    <property type="component" value="Unassembled WGS sequence"/>
</dbReference>
<dbReference type="STRING" id="93625.A0A409WVE1"/>